<evidence type="ECO:0000256" key="8">
    <source>
        <dbReference type="ARBA" id="ARBA00022787"/>
    </source>
</evidence>
<evidence type="ECO:0000256" key="1">
    <source>
        <dbReference type="ARBA" id="ARBA00003701"/>
    </source>
</evidence>
<evidence type="ECO:0000256" key="6">
    <source>
        <dbReference type="ARBA" id="ARBA00022679"/>
    </source>
</evidence>
<dbReference type="EnsemblMetazoa" id="XM_050650117.1">
    <property type="protein sequence ID" value="XP_050506074.1"/>
    <property type="gene ID" value="LOC126884221"/>
</dbReference>
<dbReference type="Gene3D" id="1.20.120.550">
    <property type="entry name" value="Membrane associated eicosanoid/glutathione metabolism-like domain"/>
    <property type="match status" value="1"/>
</dbReference>
<feature type="transmembrane region" description="Helical" evidence="17">
    <location>
        <begin position="134"/>
        <end position="154"/>
    </location>
</feature>
<dbReference type="InterPro" id="IPR023352">
    <property type="entry name" value="MAPEG-like_dom_sf"/>
</dbReference>
<dbReference type="AlphaFoldDB" id="A0A6P7GL32"/>
<proteinExistence type="inferred from homology"/>
<feature type="transmembrane region" description="Helical" evidence="17">
    <location>
        <begin position="23"/>
        <end position="42"/>
    </location>
</feature>
<comment type="subcellular location">
    <subcellularLocation>
        <location evidence="3">Endoplasmic reticulum membrane</location>
        <topology evidence="3">Multi-pass membrane protein</topology>
    </subcellularLocation>
    <subcellularLocation>
        <location evidence="2">Mitochondrion outer membrane</location>
    </subcellularLocation>
</comment>
<dbReference type="Proteomes" id="UP001652700">
    <property type="component" value="Unplaced"/>
</dbReference>
<comment type="similarity">
    <text evidence="4">Belongs to the MAPEG family.</text>
</comment>
<evidence type="ECO:0000256" key="13">
    <source>
        <dbReference type="ARBA" id="ARBA00023136"/>
    </source>
</evidence>
<evidence type="ECO:0000256" key="12">
    <source>
        <dbReference type="ARBA" id="ARBA00023128"/>
    </source>
</evidence>
<organism evidence="20">
    <name type="scientific">Diabrotica virgifera virgifera</name>
    <name type="common">western corn rootworm</name>
    <dbReference type="NCBI Taxonomy" id="50390"/>
    <lineage>
        <taxon>Eukaryota</taxon>
        <taxon>Metazoa</taxon>
        <taxon>Ecdysozoa</taxon>
        <taxon>Arthropoda</taxon>
        <taxon>Hexapoda</taxon>
        <taxon>Insecta</taxon>
        <taxon>Pterygota</taxon>
        <taxon>Neoptera</taxon>
        <taxon>Endopterygota</taxon>
        <taxon>Coleoptera</taxon>
        <taxon>Polyphaga</taxon>
        <taxon>Cucujiformia</taxon>
        <taxon>Chrysomeloidea</taxon>
        <taxon>Chrysomelidae</taxon>
        <taxon>Galerucinae</taxon>
        <taxon>Diabroticina</taxon>
        <taxon>Diabroticites</taxon>
        <taxon>Diabrotica</taxon>
    </lineage>
</organism>
<evidence type="ECO:0000256" key="10">
    <source>
        <dbReference type="ARBA" id="ARBA00022989"/>
    </source>
</evidence>
<keyword evidence="8" id="KW-1000">Mitochondrion outer membrane</keyword>
<dbReference type="EC" id="2.5.1.18" evidence="5"/>
<accession>A0A6P7GL32</accession>
<keyword evidence="7 17" id="KW-0812">Transmembrane</keyword>
<evidence type="ECO:0000256" key="16">
    <source>
        <dbReference type="ARBA" id="ARBA00049385"/>
    </source>
</evidence>
<dbReference type="FunCoup" id="A0A6P7GL32">
    <property type="interactions" value="495"/>
</dbReference>
<keyword evidence="19" id="KW-1185">Reference proteome</keyword>
<evidence type="ECO:0000256" key="4">
    <source>
        <dbReference type="ARBA" id="ARBA00010459"/>
    </source>
</evidence>
<dbReference type="InterPro" id="IPR040162">
    <property type="entry name" value="MGST1-like"/>
</dbReference>
<comment type="function">
    <text evidence="1">Conjugation of reduced glutathione to a wide number of exogenous and endogenous hydrophobic electrophiles.</text>
</comment>
<evidence type="ECO:0000256" key="5">
    <source>
        <dbReference type="ARBA" id="ARBA00012452"/>
    </source>
</evidence>
<dbReference type="Pfam" id="PF01124">
    <property type="entry name" value="MAPEG"/>
    <property type="match status" value="1"/>
</dbReference>
<feature type="transmembrane region" description="Helical" evidence="17">
    <location>
        <begin position="84"/>
        <end position="102"/>
    </location>
</feature>
<evidence type="ECO:0000256" key="3">
    <source>
        <dbReference type="ARBA" id="ARBA00004477"/>
    </source>
</evidence>
<dbReference type="SUPFAM" id="SSF161084">
    <property type="entry name" value="MAPEG domain-like"/>
    <property type="match status" value="1"/>
</dbReference>
<dbReference type="InParanoid" id="A0A6P7GL32"/>
<evidence type="ECO:0000256" key="15">
    <source>
        <dbReference type="ARBA" id="ARBA00039397"/>
    </source>
</evidence>
<evidence type="ECO:0000313" key="19">
    <source>
        <dbReference type="Proteomes" id="UP001652700"/>
    </source>
</evidence>
<evidence type="ECO:0000256" key="7">
    <source>
        <dbReference type="ARBA" id="ARBA00022692"/>
    </source>
</evidence>
<sequence>MAQAVNSNSSSPLSLDNEVLRSLLFYCSILVLKMMLMSFLTASKRFKHKAYANPEDAKLENLKPQVNENVERVRRAHLNDVENIPLFFVIALIYTLTNPAVYFAKTLFFAYTLARIGHTVVYAVVPIPQPARVLCWMVGYGITGYMGVVSLLTFK</sequence>
<comment type="catalytic activity">
    <reaction evidence="16">
        <text>RX + glutathione = an S-substituted glutathione + a halide anion + H(+)</text>
        <dbReference type="Rhea" id="RHEA:16437"/>
        <dbReference type="ChEBI" id="CHEBI:15378"/>
        <dbReference type="ChEBI" id="CHEBI:16042"/>
        <dbReference type="ChEBI" id="CHEBI:17792"/>
        <dbReference type="ChEBI" id="CHEBI:57925"/>
        <dbReference type="ChEBI" id="CHEBI:90779"/>
        <dbReference type="EC" id="2.5.1.18"/>
    </reaction>
    <physiologicalReaction direction="left-to-right" evidence="16">
        <dbReference type="Rhea" id="RHEA:16438"/>
    </physiologicalReaction>
</comment>
<evidence type="ECO:0000256" key="14">
    <source>
        <dbReference type="ARBA" id="ARBA00038540"/>
    </source>
</evidence>
<reference evidence="18" key="2">
    <citation type="submission" date="2025-05" db="UniProtKB">
        <authorList>
            <consortium name="EnsemblMetazoa"/>
        </authorList>
    </citation>
    <scope>IDENTIFICATION</scope>
</reference>
<dbReference type="OrthoDB" id="193139at2759"/>
<keyword evidence="13 17" id="KW-0472">Membrane</keyword>
<keyword evidence="12" id="KW-0496">Mitochondrion</keyword>
<evidence type="ECO:0000256" key="11">
    <source>
        <dbReference type="ARBA" id="ARBA00022990"/>
    </source>
</evidence>
<dbReference type="RefSeq" id="XP_028145938.1">
    <property type="nucleotide sequence ID" value="XM_028290137.1"/>
</dbReference>
<dbReference type="PANTHER" id="PTHR10689">
    <property type="entry name" value="MICROSOMAL GLUTATHIONE S-TRANSFERASE 1"/>
    <property type="match status" value="1"/>
</dbReference>
<evidence type="ECO:0000313" key="20">
    <source>
        <dbReference type="RefSeq" id="XP_028145938.1"/>
    </source>
</evidence>
<keyword evidence="11" id="KW-0007">Acetylation</keyword>
<evidence type="ECO:0000256" key="17">
    <source>
        <dbReference type="SAM" id="Phobius"/>
    </source>
</evidence>
<keyword evidence="9" id="KW-0256">Endoplasmic reticulum</keyword>
<dbReference type="GO" id="GO:0005789">
    <property type="term" value="C:endoplasmic reticulum membrane"/>
    <property type="evidence" value="ECO:0007669"/>
    <property type="project" value="UniProtKB-SubCell"/>
</dbReference>
<dbReference type="GO" id="GO:0004364">
    <property type="term" value="F:glutathione transferase activity"/>
    <property type="evidence" value="ECO:0007669"/>
    <property type="project" value="UniProtKB-EC"/>
</dbReference>
<reference evidence="20" key="1">
    <citation type="submission" date="2025-04" db="UniProtKB">
        <authorList>
            <consortium name="RefSeq"/>
        </authorList>
    </citation>
    <scope>IDENTIFICATION</scope>
    <source>
        <tissue evidence="20">Whole insect</tissue>
    </source>
</reference>
<dbReference type="FunFam" id="1.20.120.550:FF:000002">
    <property type="entry name" value="Microsomal glutathione S-transferase 1"/>
    <property type="match status" value="1"/>
</dbReference>
<evidence type="ECO:0000256" key="2">
    <source>
        <dbReference type="ARBA" id="ARBA00004294"/>
    </source>
</evidence>
<dbReference type="InterPro" id="IPR001129">
    <property type="entry name" value="Membr-assoc_MAPEG"/>
</dbReference>
<evidence type="ECO:0000256" key="9">
    <source>
        <dbReference type="ARBA" id="ARBA00022824"/>
    </source>
</evidence>
<gene>
    <name evidence="20" type="primary">LOC114339476</name>
</gene>
<dbReference type="PANTHER" id="PTHR10689:SF6">
    <property type="entry name" value="MICROSOMAL GLUTATHIONE S-TRANSFERASE 1"/>
    <property type="match status" value="1"/>
</dbReference>
<protein>
    <recommendedName>
        <fullName evidence="15">Microsomal glutathione S-transferase 1</fullName>
        <ecNumber evidence="5">2.5.1.18</ecNumber>
    </recommendedName>
</protein>
<comment type="subunit">
    <text evidence="14">Homotrimer; The trimer binds only one molecule of glutathione.</text>
</comment>
<name>A0A6P7GL32_DIAVI</name>
<dbReference type="GO" id="GO:0005741">
    <property type="term" value="C:mitochondrial outer membrane"/>
    <property type="evidence" value="ECO:0007669"/>
    <property type="project" value="UniProtKB-SubCell"/>
</dbReference>
<evidence type="ECO:0000313" key="18">
    <source>
        <dbReference type="EnsemblMetazoa" id="XP_050506074.1"/>
    </source>
</evidence>
<keyword evidence="10 17" id="KW-1133">Transmembrane helix</keyword>
<keyword evidence="6" id="KW-0808">Transferase</keyword>